<dbReference type="PRINTS" id="PR00723">
    <property type="entry name" value="SUBTILISIN"/>
</dbReference>
<dbReference type="Gene3D" id="1.25.40.710">
    <property type="match status" value="1"/>
</dbReference>
<protein>
    <recommendedName>
        <fullName evidence="4">Tripeptidyl-peptidase 2</fullName>
        <ecNumber evidence="3">3.4.14.10</ecNumber>
    </recommendedName>
    <alternativeName>
        <fullName evidence="9">Tripeptidyl aminopeptidase</fullName>
    </alternativeName>
</protein>
<evidence type="ECO:0000256" key="6">
    <source>
        <dbReference type="ARBA" id="ARBA00022670"/>
    </source>
</evidence>
<keyword evidence="8 10" id="KW-0720">Serine protease</keyword>
<feature type="domain" description="Tripeptidyl-peptidase II first Ig-like" evidence="15">
    <location>
        <begin position="628"/>
        <end position="747"/>
    </location>
</feature>
<dbReference type="EC" id="3.4.14.10" evidence="3"/>
<evidence type="ECO:0000256" key="8">
    <source>
        <dbReference type="ARBA" id="ARBA00022825"/>
    </source>
</evidence>
<dbReference type="InterPro" id="IPR050131">
    <property type="entry name" value="Peptidase_S8_subtilisin-like"/>
</dbReference>
<dbReference type="InterPro" id="IPR015500">
    <property type="entry name" value="Peptidase_S8_subtilisin-rel"/>
</dbReference>
<dbReference type="InterPro" id="IPR048383">
    <property type="entry name" value="TPPII_Ig-like-1"/>
</dbReference>
<comment type="similarity">
    <text evidence="2 10">Belongs to the peptidase S8 family.</text>
</comment>
<evidence type="ECO:0000256" key="7">
    <source>
        <dbReference type="ARBA" id="ARBA00022801"/>
    </source>
</evidence>
<dbReference type="InterPro" id="IPR000209">
    <property type="entry name" value="Peptidase_S8/S53_dom"/>
</dbReference>
<dbReference type="Pfam" id="PF12580">
    <property type="entry name" value="TPPII"/>
    <property type="match status" value="1"/>
</dbReference>
<dbReference type="GO" id="GO:0006508">
    <property type="term" value="P:proteolysis"/>
    <property type="evidence" value="ECO:0007669"/>
    <property type="project" value="UniProtKB-KW"/>
</dbReference>
<gene>
    <name evidence="17" type="ORF">ANCCEY_03529</name>
</gene>
<evidence type="ECO:0000313" key="17">
    <source>
        <dbReference type="EMBL" id="EPB77376.1"/>
    </source>
</evidence>
<dbReference type="SUPFAM" id="SSF52743">
    <property type="entry name" value="Subtilisin-like"/>
    <property type="match status" value="1"/>
</dbReference>
<dbReference type="Gene3D" id="2.20.25.690">
    <property type="match status" value="1"/>
</dbReference>
<feature type="compositionally biased region" description="Acidic residues" evidence="11">
    <location>
        <begin position="8"/>
        <end position="17"/>
    </location>
</feature>
<evidence type="ECO:0000256" key="2">
    <source>
        <dbReference type="ARBA" id="ARBA00011073"/>
    </source>
</evidence>
<name>A0A0D6M4S3_9BILA</name>
<comment type="catalytic activity">
    <reaction evidence="1">
        <text>Release of an N-terminal tripeptide from a polypeptide.</text>
        <dbReference type="EC" id="3.4.14.10"/>
    </reaction>
</comment>
<evidence type="ECO:0000313" key="18">
    <source>
        <dbReference type="Proteomes" id="UP000054495"/>
    </source>
</evidence>
<evidence type="ECO:0000259" key="12">
    <source>
        <dbReference type="Pfam" id="PF00082"/>
    </source>
</evidence>
<keyword evidence="18" id="KW-1185">Reference proteome</keyword>
<dbReference type="PROSITE" id="PS51892">
    <property type="entry name" value="SUBTILASE"/>
    <property type="match status" value="1"/>
</dbReference>
<keyword evidence="6 10" id="KW-0645">Protease</keyword>
<dbReference type="Gene3D" id="2.60.40.3170">
    <property type="match status" value="1"/>
</dbReference>
<feature type="region of interest" description="Disordered" evidence="11">
    <location>
        <begin position="1"/>
        <end position="29"/>
    </location>
</feature>
<dbReference type="GO" id="GO:0005829">
    <property type="term" value="C:cytosol"/>
    <property type="evidence" value="ECO:0007669"/>
    <property type="project" value="TreeGrafter"/>
</dbReference>
<dbReference type="PROSITE" id="PS00138">
    <property type="entry name" value="SUBTILASE_SER"/>
    <property type="match status" value="1"/>
</dbReference>
<dbReference type="Pfam" id="PF12583">
    <property type="entry name" value="TPPII_C"/>
    <property type="match status" value="1"/>
</dbReference>
<dbReference type="InterPro" id="IPR036852">
    <property type="entry name" value="Peptidase_S8/S53_dom_sf"/>
</dbReference>
<feature type="domain" description="Peptidase S8/S53" evidence="12">
    <location>
        <begin position="124"/>
        <end position="598"/>
    </location>
</feature>
<dbReference type="Proteomes" id="UP000054495">
    <property type="component" value="Unassembled WGS sequence"/>
</dbReference>
<evidence type="ECO:0000256" key="3">
    <source>
        <dbReference type="ARBA" id="ARBA00012462"/>
    </source>
</evidence>
<evidence type="ECO:0000256" key="1">
    <source>
        <dbReference type="ARBA" id="ARBA00001910"/>
    </source>
</evidence>
<dbReference type="GO" id="GO:0004252">
    <property type="term" value="F:serine-type endopeptidase activity"/>
    <property type="evidence" value="ECO:0007669"/>
    <property type="project" value="UniProtKB-UniRule"/>
</dbReference>
<feature type="active site" description="Charge relay system" evidence="10">
    <location>
        <position position="352"/>
    </location>
</feature>
<organism evidence="17 18">
    <name type="scientific">Ancylostoma ceylanicum</name>
    <dbReference type="NCBI Taxonomy" id="53326"/>
    <lineage>
        <taxon>Eukaryota</taxon>
        <taxon>Metazoa</taxon>
        <taxon>Ecdysozoa</taxon>
        <taxon>Nematoda</taxon>
        <taxon>Chromadorea</taxon>
        <taxon>Rhabditida</taxon>
        <taxon>Rhabditina</taxon>
        <taxon>Rhabditomorpha</taxon>
        <taxon>Strongyloidea</taxon>
        <taxon>Ancylostomatidae</taxon>
        <taxon>Ancylostomatinae</taxon>
        <taxon>Ancylostoma</taxon>
    </lineage>
</organism>
<feature type="domain" description="Tripeptidyl peptidase II C-terminal" evidence="14">
    <location>
        <begin position="1125"/>
        <end position="1181"/>
    </location>
</feature>
<feature type="active site" description="Charge relay system" evidence="10">
    <location>
        <position position="549"/>
    </location>
</feature>
<evidence type="ECO:0000256" key="9">
    <source>
        <dbReference type="ARBA" id="ARBA00032232"/>
    </source>
</evidence>
<keyword evidence="5" id="KW-0031">Aminopeptidase</keyword>
<evidence type="ECO:0000256" key="11">
    <source>
        <dbReference type="SAM" id="MobiDB-lite"/>
    </source>
</evidence>
<dbReference type="Pfam" id="PF21316">
    <property type="entry name" value="TPPII_GBD"/>
    <property type="match status" value="1"/>
</dbReference>
<dbReference type="InterPro" id="IPR048384">
    <property type="entry name" value="TPPII_GBD"/>
</dbReference>
<dbReference type="InterPro" id="IPR022232">
    <property type="entry name" value="TPPII_C_art"/>
</dbReference>
<proteinExistence type="inferred from homology"/>
<dbReference type="Gene3D" id="3.40.50.200">
    <property type="entry name" value="Peptidase S8/S53 domain"/>
    <property type="match status" value="1"/>
</dbReference>
<evidence type="ECO:0000256" key="4">
    <source>
        <dbReference type="ARBA" id="ARBA00020244"/>
    </source>
</evidence>
<dbReference type="Pfam" id="PF00082">
    <property type="entry name" value="Peptidase_S8"/>
    <property type="match status" value="1"/>
</dbReference>
<evidence type="ECO:0000256" key="5">
    <source>
        <dbReference type="ARBA" id="ARBA00022438"/>
    </source>
</evidence>
<dbReference type="InterPro" id="IPR046940">
    <property type="entry name" value="TPPII_Ig-like_sf"/>
</dbReference>
<feature type="region of interest" description="Disordered" evidence="11">
    <location>
        <begin position="1284"/>
        <end position="1315"/>
    </location>
</feature>
<evidence type="ECO:0000259" key="16">
    <source>
        <dbReference type="Pfam" id="PF21316"/>
    </source>
</evidence>
<feature type="domain" description="Tripeptidyl peptidase II second Ig-like" evidence="13">
    <location>
        <begin position="889"/>
        <end position="1072"/>
    </location>
</feature>
<dbReference type="InterPro" id="IPR023828">
    <property type="entry name" value="Peptidase_S8_Ser-AS"/>
</dbReference>
<evidence type="ECO:0000256" key="10">
    <source>
        <dbReference type="PROSITE-ProRule" id="PRU01240"/>
    </source>
</evidence>
<dbReference type="PANTHER" id="PTHR43806">
    <property type="entry name" value="PEPTIDASE S8"/>
    <property type="match status" value="1"/>
</dbReference>
<feature type="active site" description="Charge relay system" evidence="10">
    <location>
        <position position="131"/>
    </location>
</feature>
<evidence type="ECO:0000259" key="14">
    <source>
        <dbReference type="Pfam" id="PF12583"/>
    </source>
</evidence>
<dbReference type="InterPro" id="IPR022229">
    <property type="entry name" value="TPPII_Ig-like-2"/>
</dbReference>
<evidence type="ECO:0000259" key="15">
    <source>
        <dbReference type="Pfam" id="PF21223"/>
    </source>
</evidence>
<keyword evidence="7 10" id="KW-0378">Hydrolase</keyword>
<dbReference type="PANTHER" id="PTHR43806:SF14">
    <property type="entry name" value="TRIPEPTIDYL-PEPTIDASE 2"/>
    <property type="match status" value="1"/>
</dbReference>
<dbReference type="EMBL" id="KE124838">
    <property type="protein sequence ID" value="EPB77376.1"/>
    <property type="molecule type" value="Genomic_DNA"/>
</dbReference>
<feature type="compositionally biased region" description="Basic and acidic residues" evidence="11">
    <location>
        <begin position="1302"/>
        <end position="1315"/>
    </location>
</feature>
<accession>A0A0D6M4S3</accession>
<feature type="compositionally biased region" description="Basic and acidic residues" evidence="11">
    <location>
        <begin position="1284"/>
        <end position="1294"/>
    </location>
</feature>
<dbReference type="GO" id="GO:0008240">
    <property type="term" value="F:tripeptidyl-peptidase activity"/>
    <property type="evidence" value="ECO:0007669"/>
    <property type="project" value="UniProtKB-EC"/>
</dbReference>
<dbReference type="GO" id="GO:0004177">
    <property type="term" value="F:aminopeptidase activity"/>
    <property type="evidence" value="ECO:0007669"/>
    <property type="project" value="UniProtKB-KW"/>
</dbReference>
<dbReference type="InterPro" id="IPR046939">
    <property type="entry name" value="TPPII_C_sf"/>
</dbReference>
<reference evidence="17 18" key="1">
    <citation type="submission" date="2013-05" db="EMBL/GenBank/DDBJ databases">
        <title>Draft genome of the parasitic nematode Anyclostoma ceylanicum.</title>
        <authorList>
            <person name="Mitreva M."/>
        </authorList>
    </citation>
    <scope>NUCLEOTIDE SEQUENCE [LARGE SCALE GENOMIC DNA]</scope>
</reference>
<feature type="domain" description="Tripeptidyl-peptidase II galactose-binding" evidence="16">
    <location>
        <begin position="771"/>
        <end position="849"/>
    </location>
</feature>
<dbReference type="Pfam" id="PF21223">
    <property type="entry name" value="TPPII_Ig-like-1"/>
    <property type="match status" value="1"/>
</dbReference>
<evidence type="ECO:0000259" key="13">
    <source>
        <dbReference type="Pfam" id="PF12580"/>
    </source>
</evidence>
<sequence length="1426" mass="159621">MFPHRNPEDEDSDEYPEGDQFGNPVRNHLRDPAEIRFRDSVELHFFGVYRYSVGGGSSEEEDDLDDVEVDDESLYGEDPMDDTNELEQPVETKSNFPVDTFIYKAESQQPEFVKDHGKYADGCNVLIAILDTGVDPSLPCLERTSFGARKIVDCIDCSGAGDVDTSVVKSAQNGVVIGLTGRKLNIPEQWVNPTGKWHLGIKPIYELYPKTLRKTVKEDWQKESWESAHQLAKADALRLLLAHEESVGGFSDNVKDKHDRENLACQVDFLKSMDKLEDKGPVADCIVWHDGHNWKACIDTSFRGRLALCHPMGEFRTTGDFSKLSHRDEACYTFRIENNGNRLEICVPSGAHGTHVACIAAAYSKDEPGSSGLAPGAQIVSMMIGDNRIDSMETGTALTRALNLCVEMKVDIVNMSFGEGAHFPASGRIIEEIQRIVYEHNVVFVASAGNSGPALSTVGSPGGTTPGVMGIGARICPDQAEALYGVFNEVKNVLYPWSARGPWFVSTNFTIQLPDVDGALGVSLCAPGAAFAGVPRYSRKAKQMMNGTSMSSPNAAGAIACMISKMRANGYQWNPFRIRLCLENTAKEISDEPFPFGTGRGLLQIKNALDHFENYALYMPNTCLVDIRVRVTNYNRSKRGVYIREFKESREIQEYTVTVEPKFKEFAGPHSNNLYQADFSVNIVLQSDVDYVQHPSLFMLTSEGRSFTLKVDPTGLRPGGVYYTELRGMHAESFDMGPIFRVPITLVIPETVNEVDCSIDRTFEKVGTIPIRQFIHVPPEATICQVLVEDLSRKPMDRFTLHCVQLEDDKCYRNSESYKILGPDSHEWTKSFPVVGDRTLEVCLVRGWTRSDVEGSVRIFTRFYGVQRYPLVNLVHGSPYTPIRIRAAPFRPVEIKPTISLNTLYVAVKPSTAKIEPLGPRDLMPNGKQIHRLMLVYKFNMLKSCEVRLELPGVTTYLYESPYDCVLMQLFSSSKEFIGASSSYPERYTYKVEKGEYTAHVQVRQPETSQLELLMDSPLHVRVHISPAISLDVTSVPNGGDDAFKWVNKPLAPGQQTTLYAGSISDDKVPKVIQVVGGCILTGSLFVVADTELKQADRSAVSYIFTEYSTRPSKALSMVTLREKKTDSTGQDEKDMNDAIRDTQISWLPKLKDPVAVERLYSELIAKHPTHLPLLLMKMKLLVDKKRSKTETETMNLIIQQILEQCQVEEVLKYFGARQDHNVEQIALKKNMEERKAAIIDCLLARAHTTVESHLKKNDELAATLRKQLIPVFGLSQVKEEEKATKGEKVKEELLSDDSDAESSKTTEEKGDATKPSLKEVDAVYHELLSWVAADDPKVLLLSAKHSIAHAHYGRACSYLQKLIEDMKANSKDTSNIELALIELCETLGWYHIVTRLTNERLTDWWVDIAISNFISICRHDKAVRV</sequence>